<evidence type="ECO:0000259" key="4">
    <source>
        <dbReference type="SMART" id="SM01217"/>
    </source>
</evidence>
<dbReference type="GO" id="GO:0016787">
    <property type="term" value="F:hydrolase activity"/>
    <property type="evidence" value="ECO:0007669"/>
    <property type="project" value="UniProtKB-KW"/>
</dbReference>
<accession>A0ABT5H698</accession>
<organism evidence="5 6">
    <name type="scientific">Bacteroides zhangwenhongii</name>
    <dbReference type="NCBI Taxonomy" id="2650157"/>
    <lineage>
        <taxon>Bacteria</taxon>
        <taxon>Pseudomonadati</taxon>
        <taxon>Bacteroidota</taxon>
        <taxon>Bacteroidia</taxon>
        <taxon>Bacteroidales</taxon>
        <taxon>Bacteroidaceae</taxon>
        <taxon>Bacteroides</taxon>
    </lineage>
</organism>
<keyword evidence="6" id="KW-1185">Reference proteome</keyword>
<sequence>MSTRKIIAKGFCLILVLLGIPLEILSQSHRTIYHKGWIDFNKNGIKDIYEDITQDLNKRADDLLSQMTLEEKSCQLATLYGFGRVLKDSLPTKKWKDEIWKDGIANIDEQLNGVGSGLTRAPQLIVNYQQHVEAKNTIQRWFIEETRLGIPVEFTNEGIHGLNHSKATPLPAPIGIGSTWNRNLVFRAGQIVGKEAKVLGYKNIYAPILDIARDPRWGRTLECYGEDPYLIAELGINMVNGIQSQGVASTLKHFAVYSIPKGGRDGNARTDSHVAPRELHEIHLYPFRRVIREAHPMGIMSSYNDWNGEPISASYYFLTELLRDEYGFRGYVVSDSEAVEFVHTKHQIAENYDEAVRQVLEAGLNVRTHFTPPADFILPIRRLVNSGRLSIDLVNKRVKEVLMVKFRLGLFDQPYIENSKEAEKVAGADKNKEFIMDIQRQSFVLLKNENSTLPLNKKKLKRILVTGPLADESNYMVSRYGPNALPPTTILQGIRNYVGKDIEITYSKGCDIVDREWPDSELFNSPLTSDEQYMINEAVEKAKENDMIIIALGEDEKRTGESRSRTSLELPGRQQQLLEALYSTGTPIVLVLINGQPLTINWADRHIPAILECWFPSVQGGSAIAETLFGEYNPGGKLTVTFPKSTGQIEYNFPFKKGSHGSQPGNGPNGSGETRVLGSIYPFGHGLSYTNFTYSHLKITPYEDNNASKFIVTCTITNTGYTKGDEVVQLYIRDKVSSVVTYDSILRGFERITLEPGESRMVSFEILPSHLEILDKNMNWVTEPGEFEIMIGASSEDIRLKSSIIVN</sequence>
<gene>
    <name evidence="5" type="ORF">PQG98_03810</name>
</gene>
<name>A0ABT5H698_9BACE</name>
<reference evidence="5 6" key="1">
    <citation type="submission" date="2023-01" db="EMBL/GenBank/DDBJ databases">
        <title>Exploring GABA producing Bacteroides strains toward improving mental health.</title>
        <authorList>
            <person name="Yousuf B."/>
            <person name="Bouhlel N.E."/>
            <person name="Mottawea W."/>
            <person name="Hammami R."/>
        </authorList>
    </citation>
    <scope>NUCLEOTIDE SEQUENCE [LARGE SCALE GENOMIC DNA]</scope>
    <source>
        <strain evidence="5 6">UO.H1054</strain>
    </source>
</reference>
<dbReference type="SUPFAM" id="SSF51445">
    <property type="entry name" value="(Trans)glycosidases"/>
    <property type="match status" value="1"/>
</dbReference>
<dbReference type="InterPro" id="IPR002772">
    <property type="entry name" value="Glyco_hydro_3_C"/>
</dbReference>
<dbReference type="InterPro" id="IPR026891">
    <property type="entry name" value="Fn3-like"/>
</dbReference>
<dbReference type="InterPro" id="IPR036962">
    <property type="entry name" value="Glyco_hydro_3_N_sf"/>
</dbReference>
<dbReference type="SUPFAM" id="SSF52279">
    <property type="entry name" value="Beta-D-glucan exohydrolase, C-terminal domain"/>
    <property type="match status" value="1"/>
</dbReference>
<dbReference type="InterPro" id="IPR001764">
    <property type="entry name" value="Glyco_hydro_3_N"/>
</dbReference>
<evidence type="ECO:0000313" key="5">
    <source>
        <dbReference type="EMBL" id="MDC7135471.1"/>
    </source>
</evidence>
<dbReference type="Gene3D" id="2.60.40.10">
    <property type="entry name" value="Immunoglobulins"/>
    <property type="match status" value="1"/>
</dbReference>
<evidence type="ECO:0000256" key="3">
    <source>
        <dbReference type="ARBA" id="ARBA00022801"/>
    </source>
</evidence>
<dbReference type="PRINTS" id="PR00133">
    <property type="entry name" value="GLHYDRLASE3"/>
</dbReference>
<comment type="similarity">
    <text evidence="1">Belongs to the glycosyl hydrolase 3 family.</text>
</comment>
<dbReference type="Pfam" id="PF01915">
    <property type="entry name" value="Glyco_hydro_3_C"/>
    <property type="match status" value="1"/>
</dbReference>
<dbReference type="PANTHER" id="PTHR42721:SF3">
    <property type="entry name" value="BETA-D-XYLOSIDASE 5-RELATED"/>
    <property type="match status" value="1"/>
</dbReference>
<evidence type="ECO:0000256" key="1">
    <source>
        <dbReference type="ARBA" id="ARBA00005336"/>
    </source>
</evidence>
<keyword evidence="2" id="KW-0732">Signal</keyword>
<dbReference type="InterPro" id="IPR044993">
    <property type="entry name" value="BXL"/>
</dbReference>
<comment type="caution">
    <text evidence="5">The sequence shown here is derived from an EMBL/GenBank/DDBJ whole genome shotgun (WGS) entry which is preliminary data.</text>
</comment>
<dbReference type="EMBL" id="JAQPYS010000028">
    <property type="protein sequence ID" value="MDC7135471.1"/>
    <property type="molecule type" value="Genomic_DNA"/>
</dbReference>
<keyword evidence="3 5" id="KW-0378">Hydrolase</keyword>
<dbReference type="Gene3D" id="3.40.50.1700">
    <property type="entry name" value="Glycoside hydrolase family 3 C-terminal domain"/>
    <property type="match status" value="1"/>
</dbReference>
<evidence type="ECO:0000256" key="2">
    <source>
        <dbReference type="ARBA" id="ARBA00022729"/>
    </source>
</evidence>
<feature type="domain" description="Fibronectin type III-like" evidence="4">
    <location>
        <begin position="726"/>
        <end position="795"/>
    </location>
</feature>
<proteinExistence type="inferred from homology"/>
<evidence type="ECO:0000313" key="6">
    <source>
        <dbReference type="Proteomes" id="UP001215398"/>
    </source>
</evidence>
<dbReference type="Pfam" id="PF14310">
    <property type="entry name" value="Fn3-like"/>
    <property type="match status" value="1"/>
</dbReference>
<dbReference type="Gene3D" id="3.20.20.300">
    <property type="entry name" value="Glycoside hydrolase, family 3, N-terminal domain"/>
    <property type="match status" value="1"/>
</dbReference>
<dbReference type="Proteomes" id="UP001215398">
    <property type="component" value="Unassembled WGS sequence"/>
</dbReference>
<dbReference type="PANTHER" id="PTHR42721">
    <property type="entry name" value="SUGAR HYDROLASE-RELATED"/>
    <property type="match status" value="1"/>
</dbReference>
<dbReference type="InterPro" id="IPR036881">
    <property type="entry name" value="Glyco_hydro_3_C_sf"/>
</dbReference>
<protein>
    <submittedName>
        <fullName evidence="5">Glycoside hydrolase family 3 N-terminal domain-containing protein</fullName>
    </submittedName>
</protein>
<dbReference type="InterPro" id="IPR017853">
    <property type="entry name" value="GH"/>
</dbReference>
<dbReference type="SMART" id="SM01217">
    <property type="entry name" value="Fn3_like"/>
    <property type="match status" value="1"/>
</dbReference>
<dbReference type="InterPro" id="IPR013783">
    <property type="entry name" value="Ig-like_fold"/>
</dbReference>
<dbReference type="RefSeq" id="WP_272719770.1">
    <property type="nucleotide sequence ID" value="NZ_JAQPYS010000028.1"/>
</dbReference>
<dbReference type="Pfam" id="PF00933">
    <property type="entry name" value="Glyco_hydro_3"/>
    <property type="match status" value="1"/>
</dbReference>